<reference evidence="1 2" key="1">
    <citation type="submission" date="2022-12" db="EMBL/GenBank/DDBJ databases">
        <title>Chromosome-level genome of Tegillarca granosa.</title>
        <authorList>
            <person name="Kim J."/>
        </authorList>
    </citation>
    <scope>NUCLEOTIDE SEQUENCE [LARGE SCALE GENOMIC DNA]</scope>
    <source>
        <strain evidence="1">Teg-2019</strain>
        <tissue evidence="1">Adductor muscle</tissue>
    </source>
</reference>
<protein>
    <recommendedName>
        <fullName evidence="3">Phytanoyl-CoA dioxygenase</fullName>
    </recommendedName>
</protein>
<evidence type="ECO:0008006" key="3">
    <source>
        <dbReference type="Google" id="ProtNLM"/>
    </source>
</evidence>
<organism evidence="1 2">
    <name type="scientific">Tegillarca granosa</name>
    <name type="common">Malaysian cockle</name>
    <name type="synonym">Anadara granosa</name>
    <dbReference type="NCBI Taxonomy" id="220873"/>
    <lineage>
        <taxon>Eukaryota</taxon>
        <taxon>Metazoa</taxon>
        <taxon>Spiralia</taxon>
        <taxon>Lophotrochozoa</taxon>
        <taxon>Mollusca</taxon>
        <taxon>Bivalvia</taxon>
        <taxon>Autobranchia</taxon>
        <taxon>Pteriomorphia</taxon>
        <taxon>Arcoida</taxon>
        <taxon>Arcoidea</taxon>
        <taxon>Arcidae</taxon>
        <taxon>Tegillarca</taxon>
    </lineage>
</organism>
<accession>A0ABQ9F2D6</accession>
<name>A0ABQ9F2D6_TEGGR</name>
<sequence>MLERYKLRYARFGLMYTFDFQQRFNSLSKKMVWLFHKEFYLTFPEAAKKFAGSDFVPLKSEYIDWYKSKGCHEKLVPVPKGGMVLWDSRTIHDNAAPVKGRKNPNKWRFVNFVSMTPAIWAHQDDYITKQKAYKELIASAHWSSQGVYLFPSTSNAVELKDHLKIEAVDKLPDIAQTYQSKLLAGIEKYDFDDGKSNGPNWRPLWLNKGKY</sequence>
<dbReference type="PANTHER" id="PTHR31630:SF6">
    <property type="entry name" value="PHYTANOYL-COA DIOXYGENASE-RELATED"/>
    <property type="match status" value="1"/>
</dbReference>
<keyword evidence="2" id="KW-1185">Reference proteome</keyword>
<evidence type="ECO:0000313" key="1">
    <source>
        <dbReference type="EMBL" id="KAJ8310361.1"/>
    </source>
</evidence>
<dbReference type="Proteomes" id="UP001217089">
    <property type="component" value="Unassembled WGS sequence"/>
</dbReference>
<gene>
    <name evidence="1" type="ORF">KUTeg_012226</name>
</gene>
<dbReference type="EMBL" id="JARBDR010000640">
    <property type="protein sequence ID" value="KAJ8310361.1"/>
    <property type="molecule type" value="Genomic_DNA"/>
</dbReference>
<dbReference type="SUPFAM" id="SSF51197">
    <property type="entry name" value="Clavaminate synthase-like"/>
    <property type="match status" value="1"/>
</dbReference>
<proteinExistence type="predicted"/>
<dbReference type="PANTHER" id="PTHR31630">
    <property type="entry name" value="PHYTANOYL-COA DIOXYGENASE-RELATED-RELATED"/>
    <property type="match status" value="1"/>
</dbReference>
<evidence type="ECO:0000313" key="2">
    <source>
        <dbReference type="Proteomes" id="UP001217089"/>
    </source>
</evidence>
<comment type="caution">
    <text evidence="1">The sequence shown here is derived from an EMBL/GenBank/DDBJ whole genome shotgun (WGS) entry which is preliminary data.</text>
</comment>